<dbReference type="OrthoDB" id="6478931at2759"/>
<dbReference type="GO" id="GO:0030424">
    <property type="term" value="C:axon"/>
    <property type="evidence" value="ECO:0007669"/>
    <property type="project" value="TreeGrafter"/>
</dbReference>
<feature type="transmembrane region" description="Helical" evidence="8">
    <location>
        <begin position="260"/>
        <end position="280"/>
    </location>
</feature>
<name>A0A1S4KI83_CULQU</name>
<dbReference type="GO" id="GO:0043025">
    <property type="term" value="C:neuronal cell body"/>
    <property type="evidence" value="ECO:0007669"/>
    <property type="project" value="TreeGrafter"/>
</dbReference>
<evidence type="ECO:0000313" key="9">
    <source>
        <dbReference type="EnsemblMetazoa" id="CPIJ039837-PA"/>
    </source>
</evidence>
<dbReference type="AlphaFoldDB" id="A0A1S4KI83"/>
<accession>A0A1S4KI83</accession>
<keyword evidence="4 8" id="KW-1133">Transmembrane helix</keyword>
<dbReference type="Pfam" id="PF08395">
    <property type="entry name" value="7tm_7"/>
    <property type="match status" value="1"/>
</dbReference>
<keyword evidence="7 8" id="KW-0807">Transducer</keyword>
<feature type="transmembrane region" description="Helical" evidence="8">
    <location>
        <begin position="152"/>
        <end position="173"/>
    </location>
</feature>
<comment type="caution">
    <text evidence="8">Lacks conserved residue(s) required for the propagation of feature annotation.</text>
</comment>
<evidence type="ECO:0000256" key="2">
    <source>
        <dbReference type="ARBA" id="ARBA00022475"/>
    </source>
</evidence>
<organism evidence="9 10">
    <name type="scientific">Culex quinquefasciatus</name>
    <name type="common">Southern house mosquito</name>
    <name type="synonym">Culex pungens</name>
    <dbReference type="NCBI Taxonomy" id="7176"/>
    <lineage>
        <taxon>Eukaryota</taxon>
        <taxon>Metazoa</taxon>
        <taxon>Ecdysozoa</taxon>
        <taxon>Arthropoda</taxon>
        <taxon>Hexapoda</taxon>
        <taxon>Insecta</taxon>
        <taxon>Pterygota</taxon>
        <taxon>Neoptera</taxon>
        <taxon>Endopterygota</taxon>
        <taxon>Diptera</taxon>
        <taxon>Nematocera</taxon>
        <taxon>Culicoidea</taxon>
        <taxon>Culicidae</taxon>
        <taxon>Culicinae</taxon>
        <taxon>Culicini</taxon>
        <taxon>Culex</taxon>
        <taxon>Culex</taxon>
    </lineage>
</organism>
<dbReference type="InterPro" id="IPR013604">
    <property type="entry name" value="7TM_chemorcpt"/>
</dbReference>
<sequence>MQTINTILRYSQLFGAAPLQSSKILQSLVQSVWTILIVTFYSWCSYVLTRTSLENETLISKITHTIYHINQLLILAVILVCCQRFKYRYRSFFYKVSLIIQDLLQEGHIINFEKMSLQHHRIMLGLLLLMISKLFCEFIINKNLAIQQNGYLLVPFVLTILCLSQYFFAMNLLRQILRTLNTIAKSFHEKDSNTNLSKLEFVQNTTMTTIVIVHDTVDSFGFVLLADSLATLLGVLIQLYELYDFWDLKEHPLEALDIARVGSQLIWIFLQLCKLWMLLYPQSAVKYELKKIQQNICQISAEHLQFKISKFSDALLLEEDNFSTWGFVDLDLRAVGEMSNFLATYLIILIQFQEATKARKKGAVPH</sequence>
<reference evidence="9" key="1">
    <citation type="submission" date="2020-05" db="UniProtKB">
        <authorList>
            <consortium name="EnsemblMetazoa"/>
        </authorList>
    </citation>
    <scope>IDENTIFICATION</scope>
    <source>
        <strain evidence="9">JHB</strain>
    </source>
</reference>
<keyword evidence="10" id="KW-1185">Reference proteome</keyword>
<evidence type="ECO:0000313" key="10">
    <source>
        <dbReference type="Proteomes" id="UP000002320"/>
    </source>
</evidence>
<evidence type="ECO:0000256" key="1">
    <source>
        <dbReference type="ARBA" id="ARBA00004651"/>
    </source>
</evidence>
<feature type="transmembrane region" description="Helical" evidence="8">
    <location>
        <begin position="220"/>
        <end position="240"/>
    </location>
</feature>
<dbReference type="VEuPathDB" id="VectorBase:CQUJHB020332"/>
<dbReference type="PANTHER" id="PTHR21143">
    <property type="entry name" value="INVERTEBRATE GUSTATORY RECEPTOR"/>
    <property type="match status" value="1"/>
</dbReference>
<dbReference type="PANTHER" id="PTHR21143:SF104">
    <property type="entry name" value="GUSTATORY RECEPTOR 8A-RELATED"/>
    <property type="match status" value="1"/>
</dbReference>
<comment type="similarity">
    <text evidence="8">Belongs to the insect chemoreceptor superfamily. Gustatory receptor (GR) family.</text>
</comment>
<dbReference type="GO" id="GO:0007165">
    <property type="term" value="P:signal transduction"/>
    <property type="evidence" value="ECO:0007669"/>
    <property type="project" value="UniProtKB-KW"/>
</dbReference>
<dbReference type="EnsemblMetazoa" id="CPIJ039837-RA">
    <property type="protein sequence ID" value="CPIJ039837-PA"/>
    <property type="gene ID" value="CPIJ039837"/>
</dbReference>
<dbReference type="VEuPathDB" id="VectorBase:CPIJ039837"/>
<comment type="subcellular location">
    <subcellularLocation>
        <location evidence="1 8">Cell membrane</location>
        <topology evidence="1 8">Multi-pass membrane protein</topology>
    </subcellularLocation>
</comment>
<keyword evidence="5 8" id="KW-0472">Membrane</keyword>
<dbReference type="GO" id="GO:0030425">
    <property type="term" value="C:dendrite"/>
    <property type="evidence" value="ECO:0007669"/>
    <property type="project" value="TreeGrafter"/>
</dbReference>
<proteinExistence type="inferred from homology"/>
<evidence type="ECO:0000256" key="4">
    <source>
        <dbReference type="ARBA" id="ARBA00022989"/>
    </source>
</evidence>
<feature type="transmembrane region" description="Helical" evidence="8">
    <location>
        <begin position="28"/>
        <end position="48"/>
    </location>
</feature>
<feature type="transmembrane region" description="Helical" evidence="8">
    <location>
        <begin position="122"/>
        <end position="140"/>
    </location>
</feature>
<dbReference type="GO" id="GO:0008049">
    <property type="term" value="P:male courtship behavior"/>
    <property type="evidence" value="ECO:0007669"/>
    <property type="project" value="TreeGrafter"/>
</dbReference>
<evidence type="ECO:0000256" key="3">
    <source>
        <dbReference type="ARBA" id="ARBA00022692"/>
    </source>
</evidence>
<feature type="transmembrane region" description="Helical" evidence="8">
    <location>
        <begin position="68"/>
        <end position="85"/>
    </location>
</feature>
<dbReference type="GO" id="GO:0007635">
    <property type="term" value="P:chemosensory behavior"/>
    <property type="evidence" value="ECO:0007669"/>
    <property type="project" value="TreeGrafter"/>
</dbReference>
<evidence type="ECO:0000256" key="7">
    <source>
        <dbReference type="ARBA" id="ARBA00023224"/>
    </source>
</evidence>
<evidence type="ECO:0000256" key="5">
    <source>
        <dbReference type="ARBA" id="ARBA00023136"/>
    </source>
</evidence>
<keyword evidence="2 8" id="KW-1003">Cell membrane</keyword>
<evidence type="ECO:0000256" key="6">
    <source>
        <dbReference type="ARBA" id="ARBA00023170"/>
    </source>
</evidence>
<evidence type="ECO:0000256" key="8">
    <source>
        <dbReference type="RuleBase" id="RU363108"/>
    </source>
</evidence>
<keyword evidence="6 8" id="KW-0675">Receptor</keyword>
<dbReference type="Proteomes" id="UP000002320">
    <property type="component" value="Unassembled WGS sequence"/>
</dbReference>
<protein>
    <recommendedName>
        <fullName evidence="8">Gustatory receptor</fullName>
    </recommendedName>
</protein>
<dbReference type="GO" id="GO:0050909">
    <property type="term" value="P:sensory perception of taste"/>
    <property type="evidence" value="ECO:0007669"/>
    <property type="project" value="InterPro"/>
</dbReference>
<dbReference type="GO" id="GO:0005886">
    <property type="term" value="C:plasma membrane"/>
    <property type="evidence" value="ECO:0007669"/>
    <property type="project" value="UniProtKB-SubCell"/>
</dbReference>
<comment type="function">
    <text evidence="8">Gustatory receptor which mediates acceptance or avoidance behavior, depending on its substrates.</text>
</comment>
<dbReference type="InParanoid" id="A0A1S4KI83"/>
<keyword evidence="3 8" id="KW-0812">Transmembrane</keyword>